<evidence type="ECO:0008006" key="4">
    <source>
        <dbReference type="Google" id="ProtNLM"/>
    </source>
</evidence>
<dbReference type="EMBL" id="JASCZI010090820">
    <property type="protein sequence ID" value="MED6146862.1"/>
    <property type="molecule type" value="Genomic_DNA"/>
</dbReference>
<reference evidence="2 3" key="1">
    <citation type="journal article" date="2023" name="Plants (Basel)">
        <title>Bridging the Gap: Combining Genomics and Transcriptomics Approaches to Understand Stylosanthes scabra, an Orphan Legume from the Brazilian Caatinga.</title>
        <authorList>
            <person name="Ferreira-Neto J.R.C."/>
            <person name="da Silva M.D."/>
            <person name="Binneck E."/>
            <person name="de Melo N.F."/>
            <person name="da Silva R.H."/>
            <person name="de Melo A.L.T.M."/>
            <person name="Pandolfi V."/>
            <person name="Bustamante F.O."/>
            <person name="Brasileiro-Vidal A.C."/>
            <person name="Benko-Iseppon A.M."/>
        </authorList>
    </citation>
    <scope>NUCLEOTIDE SEQUENCE [LARGE SCALE GENOMIC DNA]</scope>
    <source>
        <tissue evidence="2">Leaves</tissue>
    </source>
</reference>
<feature type="compositionally biased region" description="Basic residues" evidence="1">
    <location>
        <begin position="255"/>
        <end position="270"/>
    </location>
</feature>
<proteinExistence type="predicted"/>
<feature type="region of interest" description="Disordered" evidence="1">
    <location>
        <begin position="75"/>
        <end position="170"/>
    </location>
</feature>
<name>A0ABU6TDR5_9FABA</name>
<gene>
    <name evidence="2" type="ORF">PIB30_038513</name>
</gene>
<keyword evidence="3" id="KW-1185">Reference proteome</keyword>
<feature type="compositionally biased region" description="Basic and acidic residues" evidence="1">
    <location>
        <begin position="206"/>
        <end position="215"/>
    </location>
</feature>
<feature type="compositionally biased region" description="Polar residues" evidence="1">
    <location>
        <begin position="98"/>
        <end position="112"/>
    </location>
</feature>
<feature type="region of interest" description="Disordered" evidence="1">
    <location>
        <begin position="279"/>
        <end position="298"/>
    </location>
</feature>
<feature type="compositionally biased region" description="Basic residues" evidence="1">
    <location>
        <begin position="280"/>
        <end position="298"/>
    </location>
</feature>
<protein>
    <recommendedName>
        <fullName evidence="4">DUF4283 domain-containing protein</fullName>
    </recommendedName>
</protein>
<evidence type="ECO:0000313" key="3">
    <source>
        <dbReference type="Proteomes" id="UP001341840"/>
    </source>
</evidence>
<feature type="region of interest" description="Disordered" evidence="1">
    <location>
        <begin position="203"/>
        <end position="273"/>
    </location>
</feature>
<dbReference type="Proteomes" id="UP001341840">
    <property type="component" value="Unassembled WGS sequence"/>
</dbReference>
<sequence length="494" mass="56280">MRENMMKIGEVWGKVILIHDDNGKHFNSFRVLVDSNVGPGIQALALVVIEGECFQIFVKEVGDVVPWMVEDETAKDRDKQNRTLHESNNAEAGDELAQNYSLDPGEQNNWQMGINREEASAEEDEVSKVGETQQATRTVDNEAVMDRDSNGLPSDDSVGPEKRLCVDNSPTKTVTLEDDRRIEEVIQESEDFCFHLPVRNVGPSGKMEDNAEKHSLGPNHDTSSSSLSAPPGFEHGRETSSGNMKNIPEHVRGRSRERKRGRKKQSRKTSLKLIDQVKERARRKKEEHKKKIGKQKQARVTKIEDDVWESEEEIEATESNEEDTWWVGTRTGLRAESEEGAKKYLKSKEEEAKEIAKDLRRNGSLHLKGTPKKRLRSGGKIGCISGMIRKYEAKMVGLVETKACMMKDYEIRRMWGNTDFQWEAAIAINNSGGLVCFWDTDFFEVQQVVKGERWLCLKGIIKELSLPDIIVMKEVMLYAGWVKILEMCLWEMHN</sequence>
<comment type="caution">
    <text evidence="2">The sequence shown here is derived from an EMBL/GenBank/DDBJ whole genome shotgun (WGS) entry which is preliminary data.</text>
</comment>
<feature type="compositionally biased region" description="Basic and acidic residues" evidence="1">
    <location>
        <begin position="75"/>
        <end position="85"/>
    </location>
</feature>
<evidence type="ECO:0000313" key="2">
    <source>
        <dbReference type="EMBL" id="MED6146862.1"/>
    </source>
</evidence>
<organism evidence="2 3">
    <name type="scientific">Stylosanthes scabra</name>
    <dbReference type="NCBI Taxonomy" id="79078"/>
    <lineage>
        <taxon>Eukaryota</taxon>
        <taxon>Viridiplantae</taxon>
        <taxon>Streptophyta</taxon>
        <taxon>Embryophyta</taxon>
        <taxon>Tracheophyta</taxon>
        <taxon>Spermatophyta</taxon>
        <taxon>Magnoliopsida</taxon>
        <taxon>eudicotyledons</taxon>
        <taxon>Gunneridae</taxon>
        <taxon>Pentapetalae</taxon>
        <taxon>rosids</taxon>
        <taxon>fabids</taxon>
        <taxon>Fabales</taxon>
        <taxon>Fabaceae</taxon>
        <taxon>Papilionoideae</taxon>
        <taxon>50 kb inversion clade</taxon>
        <taxon>dalbergioids sensu lato</taxon>
        <taxon>Dalbergieae</taxon>
        <taxon>Pterocarpus clade</taxon>
        <taxon>Stylosanthes</taxon>
    </lineage>
</organism>
<evidence type="ECO:0000256" key="1">
    <source>
        <dbReference type="SAM" id="MobiDB-lite"/>
    </source>
</evidence>
<accession>A0ABU6TDR5</accession>